<dbReference type="Pfam" id="PF20208">
    <property type="entry name" value="ARPP-1"/>
    <property type="match status" value="1"/>
</dbReference>
<feature type="region of interest" description="Disordered" evidence="1">
    <location>
        <begin position="289"/>
        <end position="335"/>
    </location>
</feature>
<organism evidence="3">
    <name type="scientific">uncultured Solirubrobacterales bacterium</name>
    <dbReference type="NCBI Taxonomy" id="768556"/>
    <lineage>
        <taxon>Bacteria</taxon>
        <taxon>Bacillati</taxon>
        <taxon>Actinomycetota</taxon>
        <taxon>Thermoleophilia</taxon>
        <taxon>Solirubrobacterales</taxon>
        <taxon>environmental samples</taxon>
    </lineage>
</organism>
<gene>
    <name evidence="3" type="ORF">AVDCRST_MAG45-2349</name>
</gene>
<dbReference type="EMBL" id="CADCVU010000204">
    <property type="protein sequence ID" value="CAA9518543.1"/>
    <property type="molecule type" value="Genomic_DNA"/>
</dbReference>
<name>A0A6J4TBT1_9ACTN</name>
<feature type="compositionally biased region" description="Basic and acidic residues" evidence="1">
    <location>
        <begin position="307"/>
        <end position="316"/>
    </location>
</feature>
<evidence type="ECO:0000313" key="3">
    <source>
        <dbReference type="EMBL" id="CAA9518543.1"/>
    </source>
</evidence>
<evidence type="ECO:0000256" key="1">
    <source>
        <dbReference type="SAM" id="MobiDB-lite"/>
    </source>
</evidence>
<reference evidence="3" key="1">
    <citation type="submission" date="2020-02" db="EMBL/GenBank/DDBJ databases">
        <authorList>
            <person name="Meier V. D."/>
        </authorList>
    </citation>
    <scope>NUCLEOTIDE SEQUENCE</scope>
    <source>
        <strain evidence="3">AVDCRST_MAG45</strain>
    </source>
</reference>
<sequence length="335" mass="35468">MVGALAVFPLFGPEPQLDYLAFADGVDRGVRVHELSGGASVNDLSVVNPLDLGVLLYDGEEVLGAQQNRTFDVSVLVPAGAKLDVPVSCVEHGRWDGSRHGEAFASAPQAAYPELRRMKAARVREQASAGLEARAAQSEVWEEVAAKHQRIGTRSTTGAMHDAFEQRRDRLGELRTGIASHAGQVGMLAAVGGRFSVLDHVSRPEVFTILQEPLVQGYALDALEATPSGAPSIEDASSFVAQIFEQRLFESDGVGLGRAGRFEGDGVAGAALLCGNELVQLTAFRDESGEAGDSSAAARRARIRRHLAGERPRQREPNSAGIAGPLTATKRPSAA</sequence>
<dbReference type="AlphaFoldDB" id="A0A6J4TBT1"/>
<accession>A0A6J4TBT1</accession>
<feature type="domain" description="ARG and Rhodanese-Phosphatase-superfamily-associated" evidence="2">
    <location>
        <begin position="2"/>
        <end position="284"/>
    </location>
</feature>
<proteinExistence type="predicted"/>
<protein>
    <recommendedName>
        <fullName evidence="2">ARG and Rhodanese-Phosphatase-superfamily-associated domain-containing protein</fullName>
    </recommendedName>
</protein>
<evidence type="ECO:0000259" key="2">
    <source>
        <dbReference type="Pfam" id="PF20208"/>
    </source>
</evidence>
<dbReference type="InterPro" id="IPR046699">
    <property type="entry name" value="ARPP-1"/>
</dbReference>